<keyword evidence="2" id="KW-0436">Ligase</keyword>
<dbReference type="Proteomes" id="UP000279236">
    <property type="component" value="Unassembled WGS sequence"/>
</dbReference>
<dbReference type="PANTHER" id="PTHR24096:SF149">
    <property type="entry name" value="AMP-BINDING DOMAIN-CONTAINING PROTEIN-RELATED"/>
    <property type="match status" value="1"/>
</dbReference>
<sequence length="565" mass="61705">MAPKQTIYRSQWPEPPLVEMGLYEYLLPAKPSGSPLPHYDPALPAFIDGLDGRVITRAGLADGSLRLATGLQKLGLKKGDTVCIWGLNSLEWVRAAYGAMAAGLTVSPANAAYAPSELAHQINNSGASLLFVQPELVPVFEQARPLIKRAFPDSRVVLLAKERPVSPIRYRIIHDLIHPTRATPASFNGSHSHDTAWLCYSSGTTGLPKGVMTTHHNLVNQLQAVNVAFDMIEHGRDRVLGILPFSHIFGLTILLLLPLTIAVPVVVLPRFEETAFLSTVEKYKITFSCIVPPIIIVLLHSKNVDKYDLSSLNTLMSGAAPLSEEVITKFNKRLPHINLSQGYGLTETSPVSHLSGGQRKGWVGKLIPGYDARLVKEDGEDAEPGERGELWVRGPSVMKGYHDNVEATDKTFAQDPKGRWFMTGDVLVCDPADGWWAVVDRVKELIKYKGFQVPPAELEALLLTHPQVQDVGVIGVYDKDQATELPRAYVVAAPGVFSAADEKAAFEKEVAAWVAERVAPHKRLRGGVDAIDIIPKSPSGKILRKDLRAKAQAERDAAADVKAKL</sequence>
<name>A0A427XST2_9TREE</name>
<feature type="domain" description="AMP-binding enzyme C-terminal" evidence="5">
    <location>
        <begin position="457"/>
        <end position="541"/>
    </location>
</feature>
<dbReference type="Pfam" id="PF13193">
    <property type="entry name" value="AMP-binding_C"/>
    <property type="match status" value="1"/>
</dbReference>
<evidence type="ECO:0000256" key="3">
    <source>
        <dbReference type="SAM" id="Phobius"/>
    </source>
</evidence>
<dbReference type="PANTHER" id="PTHR24096">
    <property type="entry name" value="LONG-CHAIN-FATTY-ACID--COA LIGASE"/>
    <property type="match status" value="1"/>
</dbReference>
<dbReference type="OrthoDB" id="1898221at2759"/>
<evidence type="ECO:0000259" key="5">
    <source>
        <dbReference type="Pfam" id="PF13193"/>
    </source>
</evidence>
<evidence type="ECO:0000256" key="2">
    <source>
        <dbReference type="ARBA" id="ARBA00022598"/>
    </source>
</evidence>
<keyword evidence="3" id="KW-0472">Membrane</keyword>
<comment type="caution">
    <text evidence="6">The sequence shown here is derived from an EMBL/GenBank/DDBJ whole genome shotgun (WGS) entry which is preliminary data.</text>
</comment>
<dbReference type="SUPFAM" id="SSF56801">
    <property type="entry name" value="Acetyl-CoA synthetase-like"/>
    <property type="match status" value="1"/>
</dbReference>
<dbReference type="CDD" id="cd05911">
    <property type="entry name" value="Firefly_Luc_like"/>
    <property type="match status" value="1"/>
</dbReference>
<dbReference type="InterPro" id="IPR045851">
    <property type="entry name" value="AMP-bd_C_sf"/>
</dbReference>
<reference evidence="6 7" key="1">
    <citation type="submission" date="2018-11" db="EMBL/GenBank/DDBJ databases">
        <title>Genome sequence of Apiotrichum porosum DSM 27194.</title>
        <authorList>
            <person name="Aliyu H."/>
            <person name="Gorte O."/>
            <person name="Ochsenreither K."/>
        </authorList>
    </citation>
    <scope>NUCLEOTIDE SEQUENCE [LARGE SCALE GENOMIC DNA]</scope>
    <source>
        <strain evidence="6 7">DSM 27194</strain>
    </source>
</reference>
<dbReference type="EMBL" id="RSCE01000006">
    <property type="protein sequence ID" value="RSH81982.1"/>
    <property type="molecule type" value="Genomic_DNA"/>
</dbReference>
<keyword evidence="3" id="KW-1133">Transmembrane helix</keyword>
<proteinExistence type="inferred from homology"/>
<feature type="domain" description="AMP-dependent synthetase/ligase" evidence="4">
    <location>
        <begin position="41"/>
        <end position="402"/>
    </location>
</feature>
<dbReference type="GO" id="GO:0016405">
    <property type="term" value="F:CoA-ligase activity"/>
    <property type="evidence" value="ECO:0007669"/>
    <property type="project" value="TreeGrafter"/>
</dbReference>
<evidence type="ECO:0000313" key="6">
    <source>
        <dbReference type="EMBL" id="RSH81982.1"/>
    </source>
</evidence>
<accession>A0A427XST2</accession>
<comment type="similarity">
    <text evidence="1">Belongs to the ATP-dependent AMP-binding enzyme family.</text>
</comment>
<dbReference type="Gene3D" id="2.30.38.10">
    <property type="entry name" value="Luciferase, Domain 3"/>
    <property type="match status" value="1"/>
</dbReference>
<dbReference type="STRING" id="105984.A0A427XST2"/>
<protein>
    <recommendedName>
        <fullName evidence="8">AMP-dependent synthetase/ligase domain-containing protein</fullName>
    </recommendedName>
</protein>
<evidence type="ECO:0000313" key="7">
    <source>
        <dbReference type="Proteomes" id="UP000279236"/>
    </source>
</evidence>
<dbReference type="AlphaFoldDB" id="A0A427XST2"/>
<dbReference type="InterPro" id="IPR025110">
    <property type="entry name" value="AMP-bd_C"/>
</dbReference>
<gene>
    <name evidence="6" type="ORF">EHS24_008184</name>
</gene>
<evidence type="ECO:0000256" key="1">
    <source>
        <dbReference type="ARBA" id="ARBA00006432"/>
    </source>
</evidence>
<dbReference type="Gene3D" id="3.40.50.980">
    <property type="match status" value="2"/>
</dbReference>
<evidence type="ECO:0008006" key="8">
    <source>
        <dbReference type="Google" id="ProtNLM"/>
    </source>
</evidence>
<dbReference type="FunFam" id="3.30.300.30:FF:000007">
    <property type="entry name" value="4-coumarate--CoA ligase 2"/>
    <property type="match status" value="1"/>
</dbReference>
<dbReference type="RefSeq" id="XP_028476437.1">
    <property type="nucleotide sequence ID" value="XM_028623504.1"/>
</dbReference>
<feature type="transmembrane region" description="Helical" evidence="3">
    <location>
        <begin position="239"/>
        <end position="263"/>
    </location>
</feature>
<dbReference type="PROSITE" id="PS00455">
    <property type="entry name" value="AMP_BINDING"/>
    <property type="match status" value="1"/>
</dbReference>
<dbReference type="Gene3D" id="3.30.300.30">
    <property type="match status" value="1"/>
</dbReference>
<keyword evidence="7" id="KW-1185">Reference proteome</keyword>
<keyword evidence="3" id="KW-0812">Transmembrane</keyword>
<evidence type="ECO:0000259" key="4">
    <source>
        <dbReference type="Pfam" id="PF00501"/>
    </source>
</evidence>
<dbReference type="InterPro" id="IPR000873">
    <property type="entry name" value="AMP-dep_synth/lig_dom"/>
</dbReference>
<dbReference type="GeneID" id="39592727"/>
<dbReference type="Pfam" id="PF00501">
    <property type="entry name" value="AMP-binding"/>
    <property type="match status" value="1"/>
</dbReference>
<organism evidence="6 7">
    <name type="scientific">Apiotrichum porosum</name>
    <dbReference type="NCBI Taxonomy" id="105984"/>
    <lineage>
        <taxon>Eukaryota</taxon>
        <taxon>Fungi</taxon>
        <taxon>Dikarya</taxon>
        <taxon>Basidiomycota</taxon>
        <taxon>Agaricomycotina</taxon>
        <taxon>Tremellomycetes</taxon>
        <taxon>Trichosporonales</taxon>
        <taxon>Trichosporonaceae</taxon>
        <taxon>Apiotrichum</taxon>
    </lineage>
</organism>
<dbReference type="InterPro" id="IPR020845">
    <property type="entry name" value="AMP-binding_CS"/>
</dbReference>